<dbReference type="PATRIC" id="fig|261654.4.peg.195"/>
<dbReference type="EMBL" id="LT594323">
    <property type="protein sequence ID" value="SBT37411.1"/>
    <property type="molecule type" value="Genomic_DNA"/>
</dbReference>
<evidence type="ECO:0000313" key="3">
    <source>
        <dbReference type="Proteomes" id="UP000199385"/>
    </source>
</evidence>
<keyword evidence="3" id="KW-1185">Reference proteome</keyword>
<dbReference type="Proteomes" id="UP000199385">
    <property type="component" value="Chromosome I"/>
</dbReference>
<sequence length="1553" mass="169654">MTLRAADRVLALAADRGQGHEQGRYCYGSGFLVSGRTVLTCAHVVAGAQVVLLDDARGNQYTGRVVGLGNPAHPGDSDRPDLALVEVDAPELDAPPFPLGEIDRSSPGTLDPVRAFGWPRFMELEGARGGRSVFSATGVTNVLSRFRDGLLRIDVNGSPPAPDGHDSPWEGFSGAPVIVDGRLVGVVTIHGTPEGPTALTAIPLTLVEAVPGQPRWGRGVDDPDAWWAALGLRHPGDLDIVRPGPKLPLCLAHHQTVIGSLRGYRSNLLNEIVPYVPPSKGEAWHPDNLWKELASADGPGTVLLTGHGGIGKTRTLMEVAKRAVDDGWTVLHVRHGNAAPAAEFLATFIQDSFSPVLVVIDYLNLSLEKDLDLPQLTSLVQQNRQGARPHAAVLASARTGWLLSGTHARDVADFTQVQIVPTAADLGRICESLAVTAAPEAERRLTRPVLLSYTGVNRPILSLLVAREIEARVAREAPPLPYASMDAQDLGRWLEIRLDEDRLFPGVNLVAGPWTADVDPHIEAAAAVFLAAPCDREGLLDVAASLLDRPSSPAHIVRLLVDMGWLAEYNGICETVHDIVTDFLLGSVLFWRSTGELRPLIAGRLLDAAGRRLTTLEHAAVALSRLLDELESDGRDAGSLRREINDWFESNLASVAALLLADPAAGSRAAATILRSHILGDGVERYWAGLFAPVLTALGPRIEAYPLLMAAVREIPPTDRELSTALVDQALSWLTGRNLAGIDQLLRFLLRRDLTRAQTRTAIRLGTAWLDRHFAHLSSDFLLNSLLATRGLPQAELWHLAGLGLGWLREHGTQSQASFLLVTMLRQGNLPPDVVPALARCAAEWMRRHGGQEVASFVIPPLLGRHDLPGDVLAAALAGAEAWLAEHGEVLHASFVLRALLTCPNLPSPVRRAVLDRSRNWLGRHADTPEASYLLPVLLVRPTDLPEVVVPAADGWLRRHGDSADAAFVLHGLWRADDLPEDVRRRTYEVTNRWLAARATMPEARNLLQVLLQDEVPEPVRRMAYEAAEGWLAGNGTTVEATFLIQVLLQVEEAPESVRRMAYEAAERWLIANGTTVEATFLLQVLLQVRPLPEPVREPIHRAVRDWLAVHATALVEANHLLQVLIAQRDGLPEAVREVTYAAVRRWLGRHRKSPTARFLLEALLGTTDLPDEVRQSTFDTVQQWLARHGGILEANHLLQKLLHHGGLPESLPELTDDAAVRWLAANGTVPEAKFLLQVLLRRHPLPESLRDPVLTAALGWLERHFSTSAASFPYFNLERRTDLPARLRHRLIRLVLRWTSLPENRVRLRPTLYRLLHEEGLPAECRQEVLTAAVEWLTDNAGTRRAGEIIPAVLQAGDLPPQLRPAALAATRAWLTGRGNSQVISVVRALFAEEWADDPAAQSTVAEHVHRVADRGDQASSRFELRTLLDQPALSPPLRAVTLLAVRRWLERHGNQPQAALVLVGLLQRTDLTPAEYAWLEPVCRDWLDECGGQDRAGDVLRLLLQRSSALTPQGRAGVAARATAWLAEPGAQEAHADTAAALRTLLAVAGD</sequence>
<name>A0A1A8Z0J6_9ACTN</name>
<dbReference type="InterPro" id="IPR009003">
    <property type="entry name" value="Peptidase_S1_PA"/>
</dbReference>
<organism evidence="2 3">
    <name type="scientific">Micromonospora auratinigra</name>
    <dbReference type="NCBI Taxonomy" id="261654"/>
    <lineage>
        <taxon>Bacteria</taxon>
        <taxon>Bacillati</taxon>
        <taxon>Actinomycetota</taxon>
        <taxon>Actinomycetes</taxon>
        <taxon>Micromonosporales</taxon>
        <taxon>Micromonosporaceae</taxon>
        <taxon>Micromonospora</taxon>
    </lineage>
</organism>
<dbReference type="SUPFAM" id="SSF50494">
    <property type="entry name" value="Trypsin-like serine proteases"/>
    <property type="match status" value="1"/>
</dbReference>
<dbReference type="Gene3D" id="2.40.10.120">
    <property type="match status" value="1"/>
</dbReference>
<evidence type="ECO:0000259" key="1">
    <source>
        <dbReference type="Pfam" id="PF25199"/>
    </source>
</evidence>
<protein>
    <submittedName>
        <fullName evidence="2">AAA ATPase domain-containing protein</fullName>
    </submittedName>
</protein>
<reference evidence="3" key="1">
    <citation type="submission" date="2016-06" db="EMBL/GenBank/DDBJ databases">
        <authorList>
            <person name="Varghese N."/>
            <person name="Submissions Spin"/>
        </authorList>
    </citation>
    <scope>NUCLEOTIDE SEQUENCE [LARGE SCALE GENOMIC DNA]</scope>
    <source>
        <strain evidence="3">DSM 44815</strain>
    </source>
</reference>
<gene>
    <name evidence="2" type="ORF">GA0070611_0197</name>
</gene>
<dbReference type="InterPro" id="IPR057574">
    <property type="entry name" value="nSTAND_NTPase5_dom"/>
</dbReference>
<dbReference type="Pfam" id="PF13365">
    <property type="entry name" value="Trypsin_2"/>
    <property type="match status" value="1"/>
</dbReference>
<dbReference type="STRING" id="261654.GA0070611_0197"/>
<feature type="domain" description="Novel STAND NTPase 5" evidence="1">
    <location>
        <begin position="292"/>
        <end position="399"/>
    </location>
</feature>
<evidence type="ECO:0000313" key="2">
    <source>
        <dbReference type="EMBL" id="SBT37411.1"/>
    </source>
</evidence>
<proteinExistence type="predicted"/>
<accession>A0A1A8Z0J6</accession>
<dbReference type="Pfam" id="PF25199">
    <property type="entry name" value="nSTAND_NTPase5"/>
    <property type="match status" value="1"/>
</dbReference>